<gene>
    <name evidence="1" type="ORF">OG308_18045</name>
</gene>
<proteinExistence type="predicted"/>
<dbReference type="RefSeq" id="WP_364654122.1">
    <property type="nucleotide sequence ID" value="NZ_CP109527.1"/>
</dbReference>
<sequence length="55" mass="5540">MTLSPAAGGDCRAGSAPLLETEDGLRTAVAQLVVDYYALAYAADGDKPALSVAVN</sequence>
<accession>A0ABZ1MZX6</accession>
<keyword evidence="2" id="KW-1185">Reference proteome</keyword>
<dbReference type="Proteomes" id="UP001621418">
    <property type="component" value="Chromosome"/>
</dbReference>
<name>A0ABZ1MZX6_9NOCA</name>
<protein>
    <submittedName>
        <fullName evidence="1">Uncharacterized protein</fullName>
    </submittedName>
</protein>
<evidence type="ECO:0000313" key="2">
    <source>
        <dbReference type="Proteomes" id="UP001621418"/>
    </source>
</evidence>
<organism evidence="1 2">
    <name type="scientific">Nocardia salmonicida</name>
    <dbReference type="NCBI Taxonomy" id="53431"/>
    <lineage>
        <taxon>Bacteria</taxon>
        <taxon>Bacillati</taxon>
        <taxon>Actinomycetota</taxon>
        <taxon>Actinomycetes</taxon>
        <taxon>Mycobacteriales</taxon>
        <taxon>Nocardiaceae</taxon>
        <taxon>Nocardia</taxon>
    </lineage>
</organism>
<dbReference type="EMBL" id="CP109527">
    <property type="protein sequence ID" value="WTY33252.1"/>
    <property type="molecule type" value="Genomic_DNA"/>
</dbReference>
<reference evidence="1 2" key="1">
    <citation type="submission" date="2022-10" db="EMBL/GenBank/DDBJ databases">
        <title>The complete genomes of actinobacterial strains from the NBC collection.</title>
        <authorList>
            <person name="Joergensen T.S."/>
            <person name="Alvarez Arevalo M."/>
            <person name="Sterndorff E.B."/>
            <person name="Faurdal D."/>
            <person name="Vuksanovic O."/>
            <person name="Mourched A.-S."/>
            <person name="Charusanti P."/>
            <person name="Shaw S."/>
            <person name="Blin K."/>
            <person name="Weber T."/>
        </authorList>
    </citation>
    <scope>NUCLEOTIDE SEQUENCE [LARGE SCALE GENOMIC DNA]</scope>
    <source>
        <strain evidence="1 2">NBC_01413</strain>
    </source>
</reference>
<evidence type="ECO:0000313" key="1">
    <source>
        <dbReference type="EMBL" id="WTY33252.1"/>
    </source>
</evidence>